<evidence type="ECO:0000313" key="4">
    <source>
        <dbReference type="Proteomes" id="UP000325636"/>
    </source>
</evidence>
<proteinExistence type="predicted"/>
<gene>
    <name evidence="3" type="ORF">EZJ55_24515</name>
</gene>
<feature type="chain" id="PRO_5023840564" description="TonB-dependent receptor plug domain-containing protein" evidence="2">
    <location>
        <begin position="28"/>
        <end position="132"/>
    </location>
</feature>
<accession>A0A5J5LPN7</accession>
<evidence type="ECO:0000313" key="3">
    <source>
        <dbReference type="EMBL" id="KAB0238320.1"/>
    </source>
</evidence>
<dbReference type="AlphaFoldDB" id="A0A5J5LPN7"/>
<feature type="region of interest" description="Disordered" evidence="1">
    <location>
        <begin position="104"/>
        <end position="132"/>
    </location>
</feature>
<protein>
    <recommendedName>
        <fullName evidence="5">TonB-dependent receptor plug domain-containing protein</fullName>
    </recommendedName>
</protein>
<dbReference type="InterPro" id="IPR037066">
    <property type="entry name" value="Plug_dom_sf"/>
</dbReference>
<feature type="compositionally biased region" description="Polar residues" evidence="1">
    <location>
        <begin position="104"/>
        <end position="122"/>
    </location>
</feature>
<organism evidence="3 4">
    <name type="scientific">Microcystis aeruginosa EAWAG127a</name>
    <dbReference type="NCBI Taxonomy" id="2529855"/>
    <lineage>
        <taxon>Bacteria</taxon>
        <taxon>Bacillati</taxon>
        <taxon>Cyanobacteriota</taxon>
        <taxon>Cyanophyceae</taxon>
        <taxon>Oscillatoriophycideae</taxon>
        <taxon>Chroococcales</taxon>
        <taxon>Microcystaceae</taxon>
        <taxon>Microcystis</taxon>
    </lineage>
</organism>
<name>A0A5J5LPN7_MICAE</name>
<evidence type="ECO:0000256" key="1">
    <source>
        <dbReference type="SAM" id="MobiDB-lite"/>
    </source>
</evidence>
<evidence type="ECO:0008006" key="5">
    <source>
        <dbReference type="Google" id="ProtNLM"/>
    </source>
</evidence>
<feature type="compositionally biased region" description="Low complexity" evidence="1">
    <location>
        <begin position="26"/>
        <end position="37"/>
    </location>
</feature>
<dbReference type="Proteomes" id="UP000325636">
    <property type="component" value="Unassembled WGS sequence"/>
</dbReference>
<comment type="caution">
    <text evidence="3">The sequence shown here is derived from an EMBL/GenBank/DDBJ whole genome shotgun (WGS) entry which is preliminary data.</text>
</comment>
<dbReference type="EMBL" id="SRLN01000016">
    <property type="protein sequence ID" value="KAB0238320.1"/>
    <property type="molecule type" value="Genomic_DNA"/>
</dbReference>
<feature type="signal peptide" evidence="2">
    <location>
        <begin position="1"/>
        <end position="27"/>
    </location>
</feature>
<evidence type="ECO:0000256" key="2">
    <source>
        <dbReference type="SAM" id="SignalP"/>
    </source>
</evidence>
<reference evidence="4" key="1">
    <citation type="submission" date="2019-04" db="EMBL/GenBank/DDBJ databases">
        <title>Microviridin 1777: A Toxic Chymotrypsin Inhibitor Discovered by a Metabologenomic Approach.</title>
        <authorList>
            <person name="Sieber S."/>
            <person name="Grendelmeier S.M."/>
            <person name="Harris L.A."/>
            <person name="Mitchell D.A."/>
            <person name="Gademann K."/>
        </authorList>
    </citation>
    <scope>NUCLEOTIDE SEQUENCE [LARGE SCALE GENOMIC DNA]</scope>
    <source>
        <strain evidence="4">EAWAG127a</strain>
    </source>
</reference>
<keyword evidence="2" id="KW-0732">Signal</keyword>
<dbReference type="SUPFAM" id="SSF56935">
    <property type="entry name" value="Porins"/>
    <property type="match status" value="1"/>
</dbReference>
<sequence>MPFPFPAASARVLWVAATAFGLATAQAAAPSGPGRPQAGPPPQEQTPLQEPLQEVVITASLRRDTALSAPISVSVVGAEQIQGVGVQHLQDVLGLVPNLNWASGTSRRDTSSCAASVRTTSGRARPIRRSGS</sequence>
<dbReference type="Gene3D" id="2.170.130.10">
    <property type="entry name" value="TonB-dependent receptor, plug domain"/>
    <property type="match status" value="1"/>
</dbReference>
<feature type="region of interest" description="Disordered" evidence="1">
    <location>
        <begin position="26"/>
        <end position="50"/>
    </location>
</feature>